<reference evidence="2" key="1">
    <citation type="journal article" date="2015" name="Nature">
        <title>Complex archaea that bridge the gap between prokaryotes and eukaryotes.</title>
        <authorList>
            <person name="Spang A."/>
            <person name="Saw J.H."/>
            <person name="Jorgensen S.L."/>
            <person name="Zaremba-Niedzwiedzka K."/>
            <person name="Martijn J."/>
            <person name="Lind A.E."/>
            <person name="van Eijk R."/>
            <person name="Schleper C."/>
            <person name="Guy L."/>
            <person name="Ettema T.J."/>
        </authorList>
    </citation>
    <scope>NUCLEOTIDE SEQUENCE</scope>
</reference>
<dbReference type="PRINTS" id="PR00160">
    <property type="entry name" value="GLUTAREDOXIN"/>
</dbReference>
<dbReference type="AlphaFoldDB" id="A0A0F9UJS5"/>
<dbReference type="NCBIfam" id="TIGR02196">
    <property type="entry name" value="GlrX_YruB"/>
    <property type="match status" value="1"/>
</dbReference>
<dbReference type="Gene3D" id="3.40.30.10">
    <property type="entry name" value="Glutaredoxin"/>
    <property type="match status" value="1"/>
</dbReference>
<dbReference type="Pfam" id="PF00462">
    <property type="entry name" value="Glutaredoxin"/>
    <property type="match status" value="1"/>
</dbReference>
<dbReference type="CDD" id="cd02976">
    <property type="entry name" value="NrdH"/>
    <property type="match status" value="1"/>
</dbReference>
<evidence type="ECO:0000259" key="1">
    <source>
        <dbReference type="Pfam" id="PF00462"/>
    </source>
</evidence>
<dbReference type="InterPro" id="IPR014025">
    <property type="entry name" value="Glutaredoxin_subgr"/>
</dbReference>
<accession>A0A0F9UJS5</accession>
<dbReference type="NCBIfam" id="NF041212">
    <property type="entry name" value="Uxx_star"/>
    <property type="match status" value="1"/>
</dbReference>
<dbReference type="PANTHER" id="PTHR34386:SF1">
    <property type="entry name" value="GLUTAREDOXIN-LIKE PROTEIN NRDH"/>
    <property type="match status" value="1"/>
</dbReference>
<gene>
    <name evidence="2" type="ORF">LCGC14_0256680</name>
</gene>
<dbReference type="PROSITE" id="PS51354">
    <property type="entry name" value="GLUTAREDOXIN_2"/>
    <property type="match status" value="1"/>
</dbReference>
<dbReference type="EMBL" id="LAZR01000136">
    <property type="protein sequence ID" value="KKN87622.1"/>
    <property type="molecule type" value="Genomic_DNA"/>
</dbReference>
<dbReference type="InterPro" id="IPR051548">
    <property type="entry name" value="Grx-like_ET"/>
</dbReference>
<evidence type="ECO:0000313" key="2">
    <source>
        <dbReference type="EMBL" id="KKN87622.1"/>
    </source>
</evidence>
<comment type="caution">
    <text evidence="2">The sequence shown here is derived from an EMBL/GenBank/DDBJ whole genome shotgun (WGS) entry which is preliminary data.</text>
</comment>
<organism evidence="2">
    <name type="scientific">marine sediment metagenome</name>
    <dbReference type="NCBI Taxonomy" id="412755"/>
    <lineage>
        <taxon>unclassified sequences</taxon>
        <taxon>metagenomes</taxon>
        <taxon>ecological metagenomes</taxon>
    </lineage>
</organism>
<dbReference type="InterPro" id="IPR036249">
    <property type="entry name" value="Thioredoxin-like_sf"/>
</dbReference>
<protein>
    <recommendedName>
        <fullName evidence="1">Glutaredoxin domain-containing protein</fullName>
    </recommendedName>
</protein>
<dbReference type="PANTHER" id="PTHR34386">
    <property type="entry name" value="GLUTAREDOXIN"/>
    <property type="match status" value="1"/>
</dbReference>
<dbReference type="InterPro" id="IPR002109">
    <property type="entry name" value="Glutaredoxin"/>
</dbReference>
<feature type="domain" description="Glutaredoxin" evidence="1">
    <location>
        <begin position="4"/>
        <end position="60"/>
    </location>
</feature>
<dbReference type="SUPFAM" id="SSF52833">
    <property type="entry name" value="Thioredoxin-like"/>
    <property type="match status" value="1"/>
</dbReference>
<dbReference type="GO" id="GO:0009055">
    <property type="term" value="F:electron transfer activity"/>
    <property type="evidence" value="ECO:0007669"/>
    <property type="project" value="TreeGrafter"/>
</dbReference>
<name>A0A0F9UJS5_9ZZZZ</name>
<proteinExistence type="predicted"/>
<sequence length="95" mass="10382">MPNVTIYTTPTCPYCTMAKEFFKDNKIEYTEIDVSKDSEAAKAMVEKSGQMSVPVITVGNNGEENVIVGFQQEELSRALGISSSAKIDIEVGDKL</sequence>
<dbReference type="GO" id="GO:0045454">
    <property type="term" value="P:cell redox homeostasis"/>
    <property type="evidence" value="ECO:0007669"/>
    <property type="project" value="TreeGrafter"/>
</dbReference>
<dbReference type="InterPro" id="IPR011911">
    <property type="entry name" value="GlrX_YruB"/>
</dbReference>